<name>A0A6J1RDJ6_9HYME</name>
<dbReference type="GeneID" id="112468191"/>
<dbReference type="AlphaFoldDB" id="A0A6J1RDJ6"/>
<evidence type="ECO:0000313" key="1">
    <source>
        <dbReference type="Proteomes" id="UP000504618"/>
    </source>
</evidence>
<protein>
    <submittedName>
        <fullName evidence="2">Uncharacterized protein LOC112468191</fullName>
    </submittedName>
</protein>
<dbReference type="Proteomes" id="UP000504618">
    <property type="component" value="Unplaced"/>
</dbReference>
<gene>
    <name evidence="2" type="primary">LOC112468191</name>
</gene>
<proteinExistence type="predicted"/>
<dbReference type="RefSeq" id="XP_024893024.1">
    <property type="nucleotide sequence ID" value="XM_025037256.1"/>
</dbReference>
<organism evidence="1 2">
    <name type="scientific">Temnothorax curvispinosus</name>
    <dbReference type="NCBI Taxonomy" id="300111"/>
    <lineage>
        <taxon>Eukaryota</taxon>
        <taxon>Metazoa</taxon>
        <taxon>Ecdysozoa</taxon>
        <taxon>Arthropoda</taxon>
        <taxon>Hexapoda</taxon>
        <taxon>Insecta</taxon>
        <taxon>Pterygota</taxon>
        <taxon>Neoptera</taxon>
        <taxon>Endopterygota</taxon>
        <taxon>Hymenoptera</taxon>
        <taxon>Apocrita</taxon>
        <taxon>Aculeata</taxon>
        <taxon>Formicoidea</taxon>
        <taxon>Formicidae</taxon>
        <taxon>Myrmicinae</taxon>
        <taxon>Temnothorax</taxon>
    </lineage>
</organism>
<keyword evidence="1" id="KW-1185">Reference proteome</keyword>
<sequence>MDGTYGIINPGSSRVTRGRQSITGAFVISSGFRLEKHRAEFSTIMEPRGTPLPLEPLDAKSRRVTSPAGLTLGLSHNETIMKRPTRSYNFLGNIRKSGTPNIAVGGNVRMTTDDILSLRCMSLLEFV</sequence>
<evidence type="ECO:0000313" key="2">
    <source>
        <dbReference type="RefSeq" id="XP_024893024.1"/>
    </source>
</evidence>
<accession>A0A6J1RDJ6</accession>
<reference evidence="2" key="1">
    <citation type="submission" date="2025-08" db="UniProtKB">
        <authorList>
            <consortium name="RefSeq"/>
        </authorList>
    </citation>
    <scope>IDENTIFICATION</scope>
    <source>
        <tissue evidence="2">Whole body</tissue>
    </source>
</reference>